<dbReference type="AlphaFoldDB" id="A0A109BDN4"/>
<dbReference type="STRING" id="121290.APY04_2164"/>
<evidence type="ECO:0000313" key="3">
    <source>
        <dbReference type="Proteomes" id="UP000059074"/>
    </source>
</evidence>
<keyword evidence="3" id="KW-1185">Reference proteome</keyword>
<dbReference type="Proteomes" id="UP000059074">
    <property type="component" value="Unassembled WGS sequence"/>
</dbReference>
<organism evidence="2 3">
    <name type="scientific">Hyphomicrobium sulfonivorans</name>
    <dbReference type="NCBI Taxonomy" id="121290"/>
    <lineage>
        <taxon>Bacteria</taxon>
        <taxon>Pseudomonadati</taxon>
        <taxon>Pseudomonadota</taxon>
        <taxon>Alphaproteobacteria</taxon>
        <taxon>Hyphomicrobiales</taxon>
        <taxon>Hyphomicrobiaceae</taxon>
        <taxon>Hyphomicrobium</taxon>
    </lineage>
</organism>
<dbReference type="EMBL" id="LMTR01000071">
    <property type="protein sequence ID" value="KWT66757.1"/>
    <property type="molecule type" value="Genomic_DNA"/>
</dbReference>
<feature type="compositionally biased region" description="Basic and acidic residues" evidence="1">
    <location>
        <begin position="39"/>
        <end position="48"/>
    </location>
</feature>
<evidence type="ECO:0000313" key="2">
    <source>
        <dbReference type="EMBL" id="KWT66757.1"/>
    </source>
</evidence>
<evidence type="ECO:0000256" key="1">
    <source>
        <dbReference type="SAM" id="MobiDB-lite"/>
    </source>
</evidence>
<reference evidence="2 3" key="1">
    <citation type="submission" date="2015-10" db="EMBL/GenBank/DDBJ databases">
        <title>Transcriptomic analysis of a linuron degrading triple-species bacterial consortium.</title>
        <authorList>
            <person name="Albers P."/>
        </authorList>
    </citation>
    <scope>NUCLEOTIDE SEQUENCE [LARGE SCALE GENOMIC DNA]</scope>
    <source>
        <strain evidence="2 3">WDL6</strain>
    </source>
</reference>
<accession>A0A109BDN4</accession>
<protein>
    <submittedName>
        <fullName evidence="2">Uncharacterized protein</fullName>
    </submittedName>
</protein>
<comment type="caution">
    <text evidence="2">The sequence shown here is derived from an EMBL/GenBank/DDBJ whole genome shotgun (WGS) entry which is preliminary data.</text>
</comment>
<sequence>MAPAHGPFVLGFVMSMMMPEKIDAADGQRGDASHSGAVRGEDRIWEHG</sequence>
<name>A0A109BDN4_HYPSL</name>
<proteinExistence type="predicted"/>
<feature type="region of interest" description="Disordered" evidence="1">
    <location>
        <begin position="24"/>
        <end position="48"/>
    </location>
</feature>
<gene>
    <name evidence="2" type="ORF">APY04_2164</name>
</gene>